<dbReference type="CDD" id="cd08192">
    <property type="entry name" value="MAR-like"/>
    <property type="match status" value="1"/>
</dbReference>
<organism evidence="4 5">
    <name type="scientific">Mollisia scopiformis</name>
    <name type="common">Conifer needle endophyte fungus</name>
    <name type="synonym">Phialocephala scopiformis</name>
    <dbReference type="NCBI Taxonomy" id="149040"/>
    <lineage>
        <taxon>Eukaryota</taxon>
        <taxon>Fungi</taxon>
        <taxon>Dikarya</taxon>
        <taxon>Ascomycota</taxon>
        <taxon>Pezizomycotina</taxon>
        <taxon>Leotiomycetes</taxon>
        <taxon>Helotiales</taxon>
        <taxon>Mollisiaceae</taxon>
        <taxon>Mollisia</taxon>
    </lineage>
</organism>
<evidence type="ECO:0000313" key="5">
    <source>
        <dbReference type="Proteomes" id="UP000070700"/>
    </source>
</evidence>
<accession>A0A132B369</accession>
<evidence type="ECO:0000313" key="4">
    <source>
        <dbReference type="EMBL" id="KUJ06693.1"/>
    </source>
</evidence>
<dbReference type="InterPro" id="IPR039697">
    <property type="entry name" value="Alcohol_dehydrogenase_Fe"/>
</dbReference>
<dbReference type="EMBL" id="KQ947444">
    <property type="protein sequence ID" value="KUJ06693.1"/>
    <property type="molecule type" value="Genomic_DNA"/>
</dbReference>
<dbReference type="InterPro" id="IPR001670">
    <property type="entry name" value="ADH_Fe/GldA"/>
</dbReference>
<dbReference type="Proteomes" id="UP000070700">
    <property type="component" value="Unassembled WGS sequence"/>
</dbReference>
<reference evidence="4 5" key="1">
    <citation type="submission" date="2015-10" db="EMBL/GenBank/DDBJ databases">
        <title>Full genome of DAOMC 229536 Phialocephala scopiformis, a fungal endophyte of spruce producing the potent anti-insectan compound rugulosin.</title>
        <authorList>
            <consortium name="DOE Joint Genome Institute"/>
            <person name="Walker A.K."/>
            <person name="Frasz S.L."/>
            <person name="Seifert K.A."/>
            <person name="Miller J.D."/>
            <person name="Mondo S.J."/>
            <person name="Labutti K."/>
            <person name="Lipzen A."/>
            <person name="Dockter R."/>
            <person name="Kennedy M."/>
            <person name="Grigoriev I.V."/>
            <person name="Spatafora J.W."/>
        </authorList>
    </citation>
    <scope>NUCLEOTIDE SEQUENCE [LARGE SCALE GENOMIC DNA]</scope>
    <source>
        <strain evidence="4 5">CBS 120377</strain>
    </source>
</reference>
<dbReference type="GeneID" id="28821033"/>
<dbReference type="SUPFAM" id="SSF56796">
    <property type="entry name" value="Dehydroquinate synthase-like"/>
    <property type="match status" value="1"/>
</dbReference>
<evidence type="ECO:0000259" key="3">
    <source>
        <dbReference type="Pfam" id="PF25137"/>
    </source>
</evidence>
<dbReference type="PANTHER" id="PTHR11496:SF107">
    <property type="entry name" value="ALCOHOL DEHYDROGENASE, PUTATIVE (AFU_ORTHOLOGUE AFUA_1G06800)-RELATED"/>
    <property type="match status" value="1"/>
</dbReference>
<dbReference type="PANTHER" id="PTHR11496">
    <property type="entry name" value="ALCOHOL DEHYDROGENASE"/>
    <property type="match status" value="1"/>
</dbReference>
<feature type="domain" description="Fe-containing alcohol dehydrogenase-like C-terminal" evidence="3">
    <location>
        <begin position="202"/>
        <end position="408"/>
    </location>
</feature>
<dbReference type="Pfam" id="PF00465">
    <property type="entry name" value="Fe-ADH"/>
    <property type="match status" value="1"/>
</dbReference>
<dbReference type="Pfam" id="PF25137">
    <property type="entry name" value="ADH_Fe_C"/>
    <property type="match status" value="1"/>
</dbReference>
<sequence length="411" mass="44521">MAAQGETYRLAFPPNQKPYISTGLPFHKSLVHHVTNTFHASKVYVIVSASISKTSNFSRLQSELGNKIVGVRYGIKQHVPWTDVLEVVNDINQKEADLIVTLGAGSLTDGAKVIAFALANQAFTLENLAKIAADAKPIDLQPCSIPIINIPTSLSGGEYTASGGATDMRTHRKHSFAHPSIGTNLVILDPTLSISTPERVWISSGMRAVDHCVEGLCSNSPKVTDSTDATYTKGLRLLVPSLLRTKKDKENQEARLDEMLGVIESMKGSKAGVPMGGSHAIGHQLGPLRVGHGETSCVMLPHVLRWNHLNGDETVKSLQRKVCGVFWGQEDIERMLKSRGLEPGTVDASDIVGALVSELGMPRTLKEVNVSEDRLDALAANTMKDRWSPTNPVPLKDKSMVLEILRMALGT</sequence>
<dbReference type="STRING" id="149040.A0A132B369"/>
<dbReference type="InterPro" id="IPR056798">
    <property type="entry name" value="ADH_Fe_C"/>
</dbReference>
<dbReference type="GO" id="GO:0046872">
    <property type="term" value="F:metal ion binding"/>
    <property type="evidence" value="ECO:0007669"/>
    <property type="project" value="InterPro"/>
</dbReference>
<dbReference type="GO" id="GO:0005739">
    <property type="term" value="C:mitochondrion"/>
    <property type="evidence" value="ECO:0007669"/>
    <property type="project" value="TreeGrafter"/>
</dbReference>
<keyword evidence="5" id="KW-1185">Reference proteome</keyword>
<evidence type="ECO:0000259" key="2">
    <source>
        <dbReference type="Pfam" id="PF00465"/>
    </source>
</evidence>
<protein>
    <submittedName>
        <fullName evidence="4">Dehydroquinate synthase-like protein</fullName>
    </submittedName>
</protein>
<dbReference type="AlphaFoldDB" id="A0A132B369"/>
<gene>
    <name evidence="4" type="ORF">LY89DRAFT_632519</name>
</gene>
<keyword evidence="1" id="KW-0560">Oxidoreductase</keyword>
<dbReference type="RefSeq" id="XP_018061048.1">
    <property type="nucleotide sequence ID" value="XM_018211307.1"/>
</dbReference>
<feature type="domain" description="Alcohol dehydrogenase iron-type/glycerol dehydrogenase GldA" evidence="2">
    <location>
        <begin position="34"/>
        <end position="190"/>
    </location>
</feature>
<evidence type="ECO:0000256" key="1">
    <source>
        <dbReference type="ARBA" id="ARBA00023002"/>
    </source>
</evidence>
<dbReference type="Gene3D" id="3.40.50.1970">
    <property type="match status" value="1"/>
</dbReference>
<dbReference type="InParanoid" id="A0A132B369"/>
<name>A0A132B369_MOLSC</name>
<dbReference type="KEGG" id="psco:LY89DRAFT_632519"/>
<dbReference type="OrthoDB" id="339764at2759"/>
<proteinExistence type="predicted"/>
<dbReference type="Gene3D" id="1.20.1090.10">
    <property type="entry name" value="Dehydroquinate synthase-like - alpha domain"/>
    <property type="match status" value="1"/>
</dbReference>
<dbReference type="GO" id="GO:0004022">
    <property type="term" value="F:alcohol dehydrogenase (NAD+) activity"/>
    <property type="evidence" value="ECO:0007669"/>
    <property type="project" value="TreeGrafter"/>
</dbReference>